<organism evidence="2">
    <name type="scientific">marine sediment metagenome</name>
    <dbReference type="NCBI Taxonomy" id="412755"/>
    <lineage>
        <taxon>unclassified sequences</taxon>
        <taxon>metagenomes</taxon>
        <taxon>ecological metagenomes</taxon>
    </lineage>
</organism>
<feature type="compositionally biased region" description="Acidic residues" evidence="1">
    <location>
        <begin position="58"/>
        <end position="77"/>
    </location>
</feature>
<dbReference type="EMBL" id="BARW01016830">
    <property type="protein sequence ID" value="GAI95647.1"/>
    <property type="molecule type" value="Genomic_DNA"/>
</dbReference>
<evidence type="ECO:0000313" key="2">
    <source>
        <dbReference type="EMBL" id="GAI95647.1"/>
    </source>
</evidence>
<feature type="region of interest" description="Disordered" evidence="1">
    <location>
        <begin position="48"/>
        <end position="77"/>
    </location>
</feature>
<proteinExistence type="predicted"/>
<comment type="caution">
    <text evidence="2">The sequence shown here is derived from an EMBL/GenBank/DDBJ whole genome shotgun (WGS) entry which is preliminary data.</text>
</comment>
<feature type="compositionally biased region" description="Polar residues" evidence="1">
    <location>
        <begin position="1"/>
        <end position="17"/>
    </location>
</feature>
<evidence type="ECO:0000256" key="1">
    <source>
        <dbReference type="SAM" id="MobiDB-lite"/>
    </source>
</evidence>
<protein>
    <submittedName>
        <fullName evidence="2">Uncharacterized protein</fullName>
    </submittedName>
</protein>
<sequence>MRTNPNSILPSKSLPSRDNTRPGVADVGVLSSKYLTLTNRDKSRIVRSNLKVPSKPDESDDYEFDEDEFKDLDDDEA</sequence>
<gene>
    <name evidence="2" type="ORF">S12H4_29211</name>
</gene>
<dbReference type="AlphaFoldDB" id="X1SRE2"/>
<name>X1SRE2_9ZZZZ</name>
<feature type="region of interest" description="Disordered" evidence="1">
    <location>
        <begin position="1"/>
        <end position="25"/>
    </location>
</feature>
<accession>X1SRE2</accession>
<reference evidence="2" key="1">
    <citation type="journal article" date="2014" name="Front. Microbiol.">
        <title>High frequency of phylogenetically diverse reductive dehalogenase-homologous genes in deep subseafloor sedimentary metagenomes.</title>
        <authorList>
            <person name="Kawai M."/>
            <person name="Futagami T."/>
            <person name="Toyoda A."/>
            <person name="Takaki Y."/>
            <person name="Nishi S."/>
            <person name="Hori S."/>
            <person name="Arai W."/>
            <person name="Tsubouchi T."/>
            <person name="Morono Y."/>
            <person name="Uchiyama I."/>
            <person name="Ito T."/>
            <person name="Fujiyama A."/>
            <person name="Inagaki F."/>
            <person name="Takami H."/>
        </authorList>
    </citation>
    <scope>NUCLEOTIDE SEQUENCE</scope>
    <source>
        <strain evidence="2">Expedition CK06-06</strain>
    </source>
</reference>